<dbReference type="STRING" id="12957.A0A158NEU0"/>
<dbReference type="OrthoDB" id="18412at2759"/>
<evidence type="ECO:0000313" key="4">
    <source>
        <dbReference type="Proteomes" id="UP000005205"/>
    </source>
</evidence>
<reference evidence="3" key="2">
    <citation type="submission" date="2016-04" db="UniProtKB">
        <authorList>
            <consortium name="EnsemblMetazoa"/>
        </authorList>
    </citation>
    <scope>IDENTIFICATION</scope>
</reference>
<dbReference type="AlphaFoldDB" id="A0A158NEU0"/>
<dbReference type="Proteomes" id="UP000005205">
    <property type="component" value="Unassembled WGS sequence"/>
</dbReference>
<dbReference type="InParanoid" id="A0A158NEU0"/>
<dbReference type="Gene3D" id="3.30.60.190">
    <property type="match status" value="1"/>
</dbReference>
<dbReference type="FunCoup" id="A0A158NEU0">
    <property type="interactions" value="937"/>
</dbReference>
<evidence type="ECO:0000256" key="1">
    <source>
        <dbReference type="PROSITE-ProRule" id="PRU00453"/>
    </source>
</evidence>
<dbReference type="EMBL" id="ADTU01013692">
    <property type="status" value="NOT_ANNOTATED_CDS"/>
    <property type="molecule type" value="Genomic_DNA"/>
</dbReference>
<proteinExistence type="predicted"/>
<keyword evidence="4" id="KW-1185">Reference proteome</keyword>
<sequence length="137" mass="15681">MTFRNCCVCEKDDAPYKCPTCRESYCSVGCCKEHKTQYCKPPILPEESKDHQSINQRKYEFSTEDTVPLEKLRQLRDSKELKQCLQSSHLRNVMKTVVNSPNPTEAIALAMKKEPIFVEMADACLNIVEPPDHAKPC</sequence>
<keyword evidence="1" id="KW-0862">Zinc</keyword>
<dbReference type="Pfam" id="PF21373">
    <property type="entry name" value="ZNHIT3_C"/>
    <property type="match status" value="1"/>
</dbReference>
<dbReference type="InterPro" id="IPR048371">
    <property type="entry name" value="ZNHIT3_C"/>
</dbReference>
<dbReference type="EnsemblMetazoa" id="XM_012200658.1">
    <property type="protein sequence ID" value="XP_012056048.1"/>
    <property type="gene ID" value="LOC105619128"/>
</dbReference>
<dbReference type="eggNOG" id="KOG2857">
    <property type="taxonomic scope" value="Eukaryota"/>
</dbReference>
<reference evidence="4" key="1">
    <citation type="journal article" date="2011" name="PLoS Genet.">
        <title>The genome sequence of the leaf-cutter ant Atta cephalotes reveals insights into its obligate symbiotic lifestyle.</title>
        <authorList>
            <person name="Suen G."/>
            <person name="Teiling C."/>
            <person name="Li L."/>
            <person name="Holt C."/>
            <person name="Abouheif E."/>
            <person name="Bornberg-Bauer E."/>
            <person name="Bouffard P."/>
            <person name="Caldera E.J."/>
            <person name="Cash E."/>
            <person name="Cavanaugh A."/>
            <person name="Denas O."/>
            <person name="Elhaik E."/>
            <person name="Fave M.J."/>
            <person name="Gadau J."/>
            <person name="Gibson J.D."/>
            <person name="Graur D."/>
            <person name="Grubbs K.J."/>
            <person name="Hagen D.E."/>
            <person name="Harkins T.T."/>
            <person name="Helmkampf M."/>
            <person name="Hu H."/>
            <person name="Johnson B.R."/>
            <person name="Kim J."/>
            <person name="Marsh S.E."/>
            <person name="Moeller J.A."/>
            <person name="Munoz-Torres M.C."/>
            <person name="Murphy M.C."/>
            <person name="Naughton M.C."/>
            <person name="Nigam S."/>
            <person name="Overson R."/>
            <person name="Rajakumar R."/>
            <person name="Reese J.T."/>
            <person name="Scott J.J."/>
            <person name="Smith C.R."/>
            <person name="Tao S."/>
            <person name="Tsutsui N.D."/>
            <person name="Viljakainen L."/>
            <person name="Wissler L."/>
            <person name="Yandell M.D."/>
            <person name="Zimmer F."/>
            <person name="Taylor J."/>
            <person name="Slater S.C."/>
            <person name="Clifton S.W."/>
            <person name="Warren W.C."/>
            <person name="Elsik C.G."/>
            <person name="Smith C.D."/>
            <person name="Weinstock G.M."/>
            <person name="Gerardo N.M."/>
            <person name="Currie C.R."/>
        </authorList>
    </citation>
    <scope>NUCLEOTIDE SEQUENCE [LARGE SCALE GENOMIC DNA]</scope>
</reference>
<organism evidence="3 4">
    <name type="scientific">Atta cephalotes</name>
    <name type="common">Leafcutter ant</name>
    <dbReference type="NCBI Taxonomy" id="12957"/>
    <lineage>
        <taxon>Eukaryota</taxon>
        <taxon>Metazoa</taxon>
        <taxon>Ecdysozoa</taxon>
        <taxon>Arthropoda</taxon>
        <taxon>Hexapoda</taxon>
        <taxon>Insecta</taxon>
        <taxon>Pterygota</taxon>
        <taxon>Neoptera</taxon>
        <taxon>Endopterygota</taxon>
        <taxon>Hymenoptera</taxon>
        <taxon>Apocrita</taxon>
        <taxon>Aculeata</taxon>
        <taxon>Formicoidea</taxon>
        <taxon>Formicidae</taxon>
        <taxon>Myrmicinae</taxon>
        <taxon>Atta</taxon>
    </lineage>
</organism>
<protein>
    <recommendedName>
        <fullName evidence="2">HIT-type domain-containing protein</fullName>
    </recommendedName>
</protein>
<accession>A0A158NEU0</accession>
<dbReference type="PROSITE" id="PS51083">
    <property type="entry name" value="ZF_HIT"/>
    <property type="match status" value="1"/>
</dbReference>
<dbReference type="KEGG" id="acep:105619128"/>
<name>A0A158NEU0_ATTCE</name>
<dbReference type="Pfam" id="PF04438">
    <property type="entry name" value="zf-HIT"/>
    <property type="match status" value="1"/>
</dbReference>
<dbReference type="CDD" id="cd23024">
    <property type="entry name" value="zf-HIT_ZNHIT2-3"/>
    <property type="match status" value="1"/>
</dbReference>
<feature type="domain" description="HIT-type" evidence="2">
    <location>
        <begin position="6"/>
        <end position="39"/>
    </location>
</feature>
<keyword evidence="1" id="KW-0863">Zinc-finger</keyword>
<keyword evidence="1" id="KW-0479">Metal-binding</keyword>
<gene>
    <name evidence="3" type="primary">105619128</name>
</gene>
<evidence type="ECO:0000259" key="2">
    <source>
        <dbReference type="PROSITE" id="PS51083"/>
    </source>
</evidence>
<dbReference type="GO" id="GO:0008270">
    <property type="term" value="F:zinc ion binding"/>
    <property type="evidence" value="ECO:0007669"/>
    <property type="project" value="UniProtKB-UniRule"/>
</dbReference>
<dbReference type="SUPFAM" id="SSF144232">
    <property type="entry name" value="HIT/MYND zinc finger-like"/>
    <property type="match status" value="1"/>
</dbReference>
<evidence type="ECO:0000313" key="3">
    <source>
        <dbReference type="EnsemblMetazoa" id="XP_012056048.1"/>
    </source>
</evidence>
<dbReference type="InterPro" id="IPR007529">
    <property type="entry name" value="Znf_HIT"/>
</dbReference>